<evidence type="ECO:0000256" key="1">
    <source>
        <dbReference type="SAM" id="MobiDB-lite"/>
    </source>
</evidence>
<dbReference type="InterPro" id="IPR058827">
    <property type="entry name" value="YbbD_head"/>
</dbReference>
<evidence type="ECO:0000259" key="2">
    <source>
        <dbReference type="Pfam" id="PF26610"/>
    </source>
</evidence>
<organism evidence="3 4">
    <name type="scientific">Xanthomonas campestris pv. papavericola</name>
    <dbReference type="NCBI Taxonomy" id="487881"/>
    <lineage>
        <taxon>Bacteria</taxon>
        <taxon>Pseudomonadati</taxon>
        <taxon>Pseudomonadota</taxon>
        <taxon>Gammaproteobacteria</taxon>
        <taxon>Lysobacterales</taxon>
        <taxon>Lysobacteraceae</taxon>
        <taxon>Xanthomonas</taxon>
    </lineage>
</organism>
<feature type="domain" description="YbbD head" evidence="2">
    <location>
        <begin position="22"/>
        <end position="68"/>
    </location>
</feature>
<evidence type="ECO:0000313" key="4">
    <source>
        <dbReference type="Proteomes" id="UP001297361"/>
    </source>
</evidence>
<dbReference type="Pfam" id="PF26610">
    <property type="entry name" value="YbbD_head"/>
    <property type="match status" value="1"/>
</dbReference>
<dbReference type="AlphaFoldDB" id="A0AAJ3CD07"/>
<dbReference type="RefSeq" id="WP_228424899.1">
    <property type="nucleotide sequence ID" value="NZ_JAJFNJ020000003.1"/>
</dbReference>
<evidence type="ECO:0000313" key="3">
    <source>
        <dbReference type="EMBL" id="MEC3887192.1"/>
    </source>
</evidence>
<gene>
    <name evidence="3" type="ORF">LLE72_005350</name>
</gene>
<sequence>MKYFIAISGLTVLSTCTLYFATNRYATLADARADQLFGRGWLPDVLPESSFNIRTTNNLDLNTSDGEFLFRPDDSHHLFQQLHRGAPKNVPSPEHSDTISAKERRGYSVWSLQKDQTTWVFFCQAEDGRCIYTMWSDRNSPNNSSQPGPLRGSS</sequence>
<name>A0AAJ3CD07_XANCA</name>
<comment type="caution">
    <text evidence="3">The sequence shown here is derived from an EMBL/GenBank/DDBJ whole genome shotgun (WGS) entry which is preliminary data.</text>
</comment>
<accession>A0AAJ3CD07</accession>
<reference evidence="3" key="2">
    <citation type="submission" date="2024-01" db="EMBL/GenBank/DDBJ databases">
        <title>Long-read genome sequencing of X. campestris pv. papavericola.</title>
        <authorList>
            <person name="Hussain R.M.F."/>
            <person name="Greer S."/>
            <person name="Harrison J."/>
            <person name="Grant M."/>
            <person name="Vicente J."/>
            <person name="Studholme D.J."/>
        </authorList>
    </citation>
    <scope>NUCLEOTIDE SEQUENCE</scope>
    <source>
        <strain evidence="3">NCPPB 2970</strain>
    </source>
</reference>
<reference evidence="3" key="1">
    <citation type="submission" date="2021-10" db="EMBL/GenBank/DDBJ databases">
        <authorList>
            <person name="Hussein R."/>
            <person name="Harrison J."/>
            <person name="Studholme D.J."/>
            <person name="Vicente J."/>
            <person name="Grant M."/>
        </authorList>
    </citation>
    <scope>NUCLEOTIDE SEQUENCE</scope>
    <source>
        <strain evidence="3">NCPPB 2970</strain>
    </source>
</reference>
<protein>
    <recommendedName>
        <fullName evidence="2">YbbD head domain-containing protein</fullName>
    </recommendedName>
</protein>
<dbReference type="EMBL" id="JAJFNJ020000003">
    <property type="protein sequence ID" value="MEC3887192.1"/>
    <property type="molecule type" value="Genomic_DNA"/>
</dbReference>
<feature type="compositionally biased region" description="Polar residues" evidence="1">
    <location>
        <begin position="136"/>
        <end position="154"/>
    </location>
</feature>
<dbReference type="Proteomes" id="UP001297361">
    <property type="component" value="Unassembled WGS sequence"/>
</dbReference>
<proteinExistence type="predicted"/>
<feature type="region of interest" description="Disordered" evidence="1">
    <location>
        <begin position="135"/>
        <end position="154"/>
    </location>
</feature>